<gene>
    <name evidence="2" type="ORF">AAFF_G00262450</name>
</gene>
<evidence type="ECO:0000256" key="1">
    <source>
        <dbReference type="SAM" id="MobiDB-lite"/>
    </source>
</evidence>
<protein>
    <submittedName>
        <fullName evidence="2">Uncharacterized protein</fullName>
    </submittedName>
</protein>
<evidence type="ECO:0000313" key="3">
    <source>
        <dbReference type="Proteomes" id="UP001221898"/>
    </source>
</evidence>
<feature type="compositionally biased region" description="Basic and acidic residues" evidence="1">
    <location>
        <begin position="96"/>
        <end position="118"/>
    </location>
</feature>
<comment type="caution">
    <text evidence="2">The sequence shown here is derived from an EMBL/GenBank/DDBJ whole genome shotgun (WGS) entry which is preliminary data.</text>
</comment>
<proteinExistence type="predicted"/>
<name>A0AAD7SSG9_9TELE</name>
<dbReference type="EMBL" id="JAINUG010000036">
    <property type="protein sequence ID" value="KAJ8408017.1"/>
    <property type="molecule type" value="Genomic_DNA"/>
</dbReference>
<dbReference type="Proteomes" id="UP001221898">
    <property type="component" value="Unassembled WGS sequence"/>
</dbReference>
<sequence>MERDEEDESHATECTLRRDSSDAEAEEEELFLSTESPGNTEALLLLGGAQDEGERCQPGLDEGLPTGVSRYAMSSMQKSFSGQPGPGHRRHQPGRSTEDHEGWGRSSRFWREPVESRASRPTGPFLS</sequence>
<dbReference type="AlphaFoldDB" id="A0AAD7SSG9"/>
<feature type="region of interest" description="Disordered" evidence="1">
    <location>
        <begin position="1"/>
        <end position="127"/>
    </location>
</feature>
<feature type="compositionally biased region" description="Basic and acidic residues" evidence="1">
    <location>
        <begin position="1"/>
        <end position="21"/>
    </location>
</feature>
<reference evidence="2" key="1">
    <citation type="journal article" date="2023" name="Science">
        <title>Genome structures resolve the early diversification of teleost fishes.</title>
        <authorList>
            <person name="Parey E."/>
            <person name="Louis A."/>
            <person name="Montfort J."/>
            <person name="Bouchez O."/>
            <person name="Roques C."/>
            <person name="Iampietro C."/>
            <person name="Lluch J."/>
            <person name="Castinel A."/>
            <person name="Donnadieu C."/>
            <person name="Desvignes T."/>
            <person name="Floi Bucao C."/>
            <person name="Jouanno E."/>
            <person name="Wen M."/>
            <person name="Mejri S."/>
            <person name="Dirks R."/>
            <person name="Jansen H."/>
            <person name="Henkel C."/>
            <person name="Chen W.J."/>
            <person name="Zahm M."/>
            <person name="Cabau C."/>
            <person name="Klopp C."/>
            <person name="Thompson A.W."/>
            <person name="Robinson-Rechavi M."/>
            <person name="Braasch I."/>
            <person name="Lecointre G."/>
            <person name="Bobe J."/>
            <person name="Postlethwait J.H."/>
            <person name="Berthelot C."/>
            <person name="Roest Crollius H."/>
            <person name="Guiguen Y."/>
        </authorList>
    </citation>
    <scope>NUCLEOTIDE SEQUENCE</scope>
    <source>
        <strain evidence="2">NC1722</strain>
    </source>
</reference>
<evidence type="ECO:0000313" key="2">
    <source>
        <dbReference type="EMBL" id="KAJ8408017.1"/>
    </source>
</evidence>
<feature type="compositionally biased region" description="Polar residues" evidence="1">
    <location>
        <begin position="72"/>
        <end position="82"/>
    </location>
</feature>
<accession>A0AAD7SSG9</accession>
<organism evidence="2 3">
    <name type="scientific">Aldrovandia affinis</name>
    <dbReference type="NCBI Taxonomy" id="143900"/>
    <lineage>
        <taxon>Eukaryota</taxon>
        <taxon>Metazoa</taxon>
        <taxon>Chordata</taxon>
        <taxon>Craniata</taxon>
        <taxon>Vertebrata</taxon>
        <taxon>Euteleostomi</taxon>
        <taxon>Actinopterygii</taxon>
        <taxon>Neopterygii</taxon>
        <taxon>Teleostei</taxon>
        <taxon>Notacanthiformes</taxon>
        <taxon>Halosauridae</taxon>
        <taxon>Aldrovandia</taxon>
    </lineage>
</organism>
<keyword evidence="3" id="KW-1185">Reference proteome</keyword>